<keyword evidence="4 11" id="KW-0812">Transmembrane</keyword>
<accession>D3B826</accession>
<keyword evidence="6" id="KW-0547">Nucleotide-binding</keyword>
<dbReference type="PROSITE" id="PS50929">
    <property type="entry name" value="ABC_TM1F"/>
    <property type="match status" value="2"/>
</dbReference>
<dbReference type="STRING" id="670386.D3B826"/>
<feature type="transmembrane region" description="Helical" evidence="11">
    <location>
        <begin position="886"/>
        <end position="908"/>
    </location>
</feature>
<dbReference type="InterPro" id="IPR011527">
    <property type="entry name" value="ABC1_TM_dom"/>
</dbReference>
<keyword evidence="7" id="KW-0067">ATP-binding</keyword>
<feature type="domain" description="ABC transporter" evidence="12">
    <location>
        <begin position="539"/>
        <end position="762"/>
    </location>
</feature>
<keyword evidence="9 11" id="KW-0472">Membrane</keyword>
<evidence type="ECO:0000256" key="1">
    <source>
        <dbReference type="ARBA" id="ARBA00004127"/>
    </source>
</evidence>
<dbReference type="GO" id="GO:0016887">
    <property type="term" value="F:ATP hydrolysis activity"/>
    <property type="evidence" value="ECO:0007669"/>
    <property type="project" value="InterPro"/>
</dbReference>
<feature type="transmembrane region" description="Helical" evidence="11">
    <location>
        <begin position="194"/>
        <end position="214"/>
    </location>
</feature>
<keyword evidence="8 11" id="KW-1133">Transmembrane helix</keyword>
<dbReference type="PANTHER" id="PTHR24223">
    <property type="entry name" value="ATP-BINDING CASSETTE SUB-FAMILY C"/>
    <property type="match status" value="1"/>
</dbReference>
<feature type="transmembrane region" description="Helical" evidence="11">
    <location>
        <begin position="1022"/>
        <end position="1040"/>
    </location>
</feature>
<keyword evidence="5" id="KW-0677">Repeat</keyword>
<feature type="compositionally biased region" description="Low complexity" evidence="10">
    <location>
        <begin position="32"/>
        <end position="63"/>
    </location>
</feature>
<evidence type="ECO:0000259" key="13">
    <source>
        <dbReference type="PROSITE" id="PS50929"/>
    </source>
</evidence>
<dbReference type="GO" id="GO:0140359">
    <property type="term" value="F:ABC-type transporter activity"/>
    <property type="evidence" value="ECO:0007669"/>
    <property type="project" value="InterPro"/>
</dbReference>
<dbReference type="CDD" id="cd03250">
    <property type="entry name" value="ABCC_MRP_domain1"/>
    <property type="match status" value="1"/>
</dbReference>
<feature type="transmembrane region" description="Helical" evidence="11">
    <location>
        <begin position="1070"/>
        <end position="1092"/>
    </location>
</feature>
<dbReference type="InterPro" id="IPR036640">
    <property type="entry name" value="ABC1_TM_sf"/>
</dbReference>
<evidence type="ECO:0000256" key="8">
    <source>
        <dbReference type="ARBA" id="ARBA00022989"/>
    </source>
</evidence>
<dbReference type="PROSITE" id="PS00211">
    <property type="entry name" value="ABC_TRANSPORTER_1"/>
    <property type="match status" value="1"/>
</dbReference>
<feature type="compositionally biased region" description="Basic and acidic residues" evidence="10">
    <location>
        <begin position="17"/>
        <end position="28"/>
    </location>
</feature>
<dbReference type="GO" id="GO:0005524">
    <property type="term" value="F:ATP binding"/>
    <property type="evidence" value="ECO:0007669"/>
    <property type="project" value="UniProtKB-KW"/>
</dbReference>
<feature type="transmembrane region" description="Helical" evidence="11">
    <location>
        <begin position="847"/>
        <end position="866"/>
    </location>
</feature>
<dbReference type="FunFam" id="1.20.1560.10:FF:000010">
    <property type="entry name" value="Multidrug resistance-associated ABC transporter"/>
    <property type="match status" value="1"/>
</dbReference>
<feature type="transmembrane region" description="Helical" evidence="11">
    <location>
        <begin position="1099"/>
        <end position="1119"/>
    </location>
</feature>
<dbReference type="GeneID" id="31360103"/>
<dbReference type="FunFam" id="3.40.50.300:FF:000074">
    <property type="entry name" value="Multidrug resistance-associated protein 5 isoform 1"/>
    <property type="match status" value="1"/>
</dbReference>
<dbReference type="PANTHER" id="PTHR24223:SF172">
    <property type="entry name" value="ABC TRANSPORTER C FAMILY MEMBER 1-RELATED"/>
    <property type="match status" value="1"/>
</dbReference>
<comment type="similarity">
    <text evidence="2">Belongs to the ABC transporter superfamily. ABCC family. Conjugate transporter (TC 3.A.1.208) subfamily.</text>
</comment>
<feature type="domain" description="ABC transmembrane type-1" evidence="13">
    <location>
        <begin position="850"/>
        <end position="1126"/>
    </location>
</feature>
<evidence type="ECO:0000256" key="3">
    <source>
        <dbReference type="ARBA" id="ARBA00022448"/>
    </source>
</evidence>
<dbReference type="Proteomes" id="UP000001396">
    <property type="component" value="Unassembled WGS sequence"/>
</dbReference>
<dbReference type="FunCoup" id="D3B826">
    <property type="interactions" value="6"/>
</dbReference>
<dbReference type="Pfam" id="PF00664">
    <property type="entry name" value="ABC_membrane"/>
    <property type="match status" value="2"/>
</dbReference>
<proteinExistence type="inferred from homology"/>
<dbReference type="CDD" id="cd03244">
    <property type="entry name" value="ABCC_MRP_domain2"/>
    <property type="match status" value="1"/>
</dbReference>
<dbReference type="CDD" id="cd18579">
    <property type="entry name" value="ABC_6TM_ABCC_D1"/>
    <property type="match status" value="1"/>
</dbReference>
<dbReference type="GO" id="GO:0016020">
    <property type="term" value="C:membrane"/>
    <property type="evidence" value="ECO:0007669"/>
    <property type="project" value="InterPro"/>
</dbReference>
<dbReference type="InterPro" id="IPR003593">
    <property type="entry name" value="AAA+_ATPase"/>
</dbReference>
<dbReference type="InterPro" id="IPR050173">
    <property type="entry name" value="ABC_transporter_C-like"/>
</dbReference>
<dbReference type="SMART" id="SM00382">
    <property type="entry name" value="AAA"/>
    <property type="match status" value="2"/>
</dbReference>
<dbReference type="SUPFAM" id="SSF52540">
    <property type="entry name" value="P-loop containing nucleoside triphosphate hydrolases"/>
    <property type="match status" value="2"/>
</dbReference>
<comment type="subcellular location">
    <subcellularLocation>
        <location evidence="1">Endomembrane system</location>
        <topology evidence="1">Multi-pass membrane protein</topology>
    </subcellularLocation>
</comment>
<dbReference type="GO" id="GO:0030587">
    <property type="term" value="P:sorocarp development"/>
    <property type="evidence" value="ECO:0007669"/>
    <property type="project" value="UniProtKB-ARBA"/>
</dbReference>
<feature type="domain" description="ABC transmembrane type-1" evidence="13">
    <location>
        <begin position="159"/>
        <end position="439"/>
    </location>
</feature>
<protein>
    <submittedName>
        <fullName evidence="14">Uncharacterized protein</fullName>
    </submittedName>
</protein>
<comment type="caution">
    <text evidence="14">The sequence shown here is derived from an EMBL/GenBank/DDBJ whole genome shotgun (WGS) entry which is preliminary data.</text>
</comment>
<dbReference type="InterPro" id="IPR003439">
    <property type="entry name" value="ABC_transporter-like_ATP-bd"/>
</dbReference>
<evidence type="ECO:0000256" key="10">
    <source>
        <dbReference type="SAM" id="MobiDB-lite"/>
    </source>
</evidence>
<dbReference type="InterPro" id="IPR044746">
    <property type="entry name" value="ABCC_6TM_D1"/>
</dbReference>
<evidence type="ECO:0000256" key="2">
    <source>
        <dbReference type="ARBA" id="ARBA00009726"/>
    </source>
</evidence>
<evidence type="ECO:0000259" key="12">
    <source>
        <dbReference type="PROSITE" id="PS50893"/>
    </source>
</evidence>
<dbReference type="PROSITE" id="PS50893">
    <property type="entry name" value="ABC_TRANSPORTER_2"/>
    <property type="match status" value="2"/>
</dbReference>
<organism evidence="14 15">
    <name type="scientific">Heterostelium pallidum (strain ATCC 26659 / Pp 5 / PN500)</name>
    <name type="common">Cellular slime mold</name>
    <name type="synonym">Polysphondylium pallidum</name>
    <dbReference type="NCBI Taxonomy" id="670386"/>
    <lineage>
        <taxon>Eukaryota</taxon>
        <taxon>Amoebozoa</taxon>
        <taxon>Evosea</taxon>
        <taxon>Eumycetozoa</taxon>
        <taxon>Dictyostelia</taxon>
        <taxon>Acytosteliales</taxon>
        <taxon>Acytosteliaceae</taxon>
        <taxon>Heterostelium</taxon>
    </lineage>
</organism>
<dbReference type="CDD" id="cd18580">
    <property type="entry name" value="ABC_6TM_ABCC_D2"/>
    <property type="match status" value="1"/>
</dbReference>
<feature type="transmembrane region" description="Helical" evidence="11">
    <location>
        <begin position="973"/>
        <end position="1001"/>
    </location>
</feature>
<feature type="transmembrane region" description="Helical" evidence="11">
    <location>
        <begin position="277"/>
        <end position="296"/>
    </location>
</feature>
<evidence type="ECO:0000256" key="7">
    <source>
        <dbReference type="ARBA" id="ARBA00022840"/>
    </source>
</evidence>
<feature type="transmembrane region" description="Helical" evidence="11">
    <location>
        <begin position="159"/>
        <end position="182"/>
    </location>
</feature>
<dbReference type="InterPro" id="IPR027417">
    <property type="entry name" value="P-loop_NTPase"/>
</dbReference>
<dbReference type="InParanoid" id="D3B826"/>
<dbReference type="OMA" id="YVQFNET"/>
<sequence>MGLLKNIRNKLFPNYSRLDESNENEQQKDQPSSIEIENSIDSESSSSSKKNNLNSSSSSSGITGKKESDIDYNEYYDRNRYNDPSPEQHANIFSRISFWWVRPTLKRGYRKPLELTDIPEQVDSIKCAQSVPLMEGIDFTAKYPLIKHIYLNYSTRYKIIALLKFLSIAASIITPLLLRTFVLFINGETDLPSYFGWLLCIALFFSSCVQSMGLQQGYWYGLKMCLEMKGALMSTIFRKMLKLSNSSKRKYTGKIMNLISVDVENFQEYFWNSHVDIIVYPLQIVLLLILLCMMLGPSGLAGFVVMGLSVPCSTLFITKANNYFLSTLQFSDQRVRLISEFICGIRFLKLYNWENSFVNRITDQRNYQLNTNKKKLFFWAMDQANNAMLNGVVLLVTFSFYTLLGNQLDASTAFTAISIFVSLRNPTQFAPESIQKFLRVSSSARRIEEYLQANEISLNSQNLTSSSPSGSPTLFNSSGGVGVGGTQEIRIVNGEFNWDDSFASDFVDSDGAKSPSKQARSKILQTEESGADADDSGLLRVDSSLGIEMEEISNSVLTNVNFVAPKGKLTVIVGRVGCGKTSLISAILGEISRVAGTVSAPKNLGYTPQMPWLISGTFRDNITFGQPFDMDRYIKVIQACCLKQDLAMFPAKDMTEIGEHGINLSGGQRQRISLARCLYSNADAYVMDEPLSAVDAEVGKHLFDHCIQEMMGDKTRVLVTHQLQFIPSADHIVVIENGNLIQGTYQELSAKGIDFESIMKTKQLDLEEEEGQQPQQPTSSSAPAVVVENPLNKSTVELENNQCIVMDANESDPIIQKGKLFVVEERGKGAIGSSTYIPYFKSGGSTLFYVTIILLYFFSQLIMQSSDYWLVIWTGAKIQPDPGNKFYLLIYGAFVGTFVLLLVCRLLGISNLCWTASKRIHQRLVGSVFFSPTSFFDQNPSGRILNRFSKDTSDIDNNLLESINDVLNCGSSVLVSIILMIYLTPYIIFAFVGLVGFYYYIQKFYRCSSRELKRMESISRSPIFGSLGESFTGLVSIRIFKQQERFIDLFDQHINLNQRLFYHSFSVNRWLGMHLELLTSLMVVSASVFSLISASKSPGVAGMAVSSAISVTGILNWAIRQFTELEVKMNSVERVMEYINSPNEGDRIIEDHRPPEDWPTKGEIKFRNVEVRYRPHMDPSLRELNCTVNAGEKIGIVGRTGAGKSTIGLSLFRMATVTKGSIIIDGIDIESIGLDDLRGRLAVIPQDPFIFSGSIRMNLDPFNQHSDPDIWTALEAVHIKPVVEAFPLKLEYELDQGGDGLSIGQKQLLCLARALLSKSPIVLMDEATASLDYETDAIIKETIRTNFANRTVLTIAHRLDTIIDSDKVMVVDKGRLIEYDSPKALISTNSRFRQLVDAQSTFLYSNFKNQVENLD</sequence>
<gene>
    <name evidence="14" type="ORF">PPL_04616</name>
</gene>
<evidence type="ECO:0000256" key="6">
    <source>
        <dbReference type="ARBA" id="ARBA00022741"/>
    </source>
</evidence>
<evidence type="ECO:0000313" key="15">
    <source>
        <dbReference type="Proteomes" id="UP000001396"/>
    </source>
</evidence>
<dbReference type="InterPro" id="IPR044726">
    <property type="entry name" value="ABCC_6TM_D2"/>
</dbReference>
<evidence type="ECO:0000256" key="11">
    <source>
        <dbReference type="SAM" id="Phobius"/>
    </source>
</evidence>
<dbReference type="FunFam" id="3.40.50.300:FF:000997">
    <property type="entry name" value="Multidrug resistance-associated protein 1"/>
    <property type="match status" value="1"/>
</dbReference>
<evidence type="ECO:0000256" key="4">
    <source>
        <dbReference type="ARBA" id="ARBA00022692"/>
    </source>
</evidence>
<dbReference type="RefSeq" id="XP_020434311.1">
    <property type="nucleotide sequence ID" value="XM_020575516.1"/>
</dbReference>
<dbReference type="GO" id="GO:0012505">
    <property type="term" value="C:endomembrane system"/>
    <property type="evidence" value="ECO:0007669"/>
    <property type="project" value="UniProtKB-SubCell"/>
</dbReference>
<keyword evidence="15" id="KW-1185">Reference proteome</keyword>
<dbReference type="Gene3D" id="3.40.50.300">
    <property type="entry name" value="P-loop containing nucleotide triphosphate hydrolases"/>
    <property type="match status" value="2"/>
</dbReference>
<keyword evidence="3" id="KW-0813">Transport</keyword>
<dbReference type="SUPFAM" id="SSF90123">
    <property type="entry name" value="ABC transporter transmembrane region"/>
    <property type="match status" value="2"/>
</dbReference>
<feature type="domain" description="ABC transporter" evidence="12">
    <location>
        <begin position="1164"/>
        <end position="1398"/>
    </location>
</feature>
<evidence type="ECO:0000256" key="5">
    <source>
        <dbReference type="ARBA" id="ARBA00022737"/>
    </source>
</evidence>
<name>D3B826_HETP5</name>
<dbReference type="Pfam" id="PF00005">
    <property type="entry name" value="ABC_tran"/>
    <property type="match status" value="2"/>
</dbReference>
<dbReference type="Gene3D" id="1.20.1560.10">
    <property type="entry name" value="ABC transporter type 1, transmembrane domain"/>
    <property type="match status" value="2"/>
</dbReference>
<evidence type="ECO:0000313" key="14">
    <source>
        <dbReference type="EMBL" id="EFA82194.1"/>
    </source>
</evidence>
<dbReference type="InterPro" id="IPR017871">
    <property type="entry name" value="ABC_transporter-like_CS"/>
</dbReference>
<evidence type="ECO:0000256" key="9">
    <source>
        <dbReference type="ARBA" id="ARBA00023136"/>
    </source>
</evidence>
<dbReference type="EMBL" id="ADBJ01000020">
    <property type="protein sequence ID" value="EFA82194.1"/>
    <property type="molecule type" value="Genomic_DNA"/>
</dbReference>
<reference evidence="14 15" key="1">
    <citation type="journal article" date="2011" name="Genome Res.">
        <title>Phylogeny-wide analysis of social amoeba genomes highlights ancient origins for complex intercellular communication.</title>
        <authorList>
            <person name="Heidel A.J."/>
            <person name="Lawal H.M."/>
            <person name="Felder M."/>
            <person name="Schilde C."/>
            <person name="Helps N.R."/>
            <person name="Tunggal B."/>
            <person name="Rivero F."/>
            <person name="John U."/>
            <person name="Schleicher M."/>
            <person name="Eichinger L."/>
            <person name="Platzer M."/>
            <person name="Noegel A.A."/>
            <person name="Schaap P."/>
            <person name="Gloeckner G."/>
        </authorList>
    </citation>
    <scope>NUCLEOTIDE SEQUENCE [LARGE SCALE GENOMIC DNA]</scope>
    <source>
        <strain evidence="15">ATCC 26659 / Pp 5 / PN500</strain>
    </source>
</reference>
<feature type="region of interest" description="Disordered" evidence="10">
    <location>
        <begin position="14"/>
        <end position="65"/>
    </location>
</feature>